<comment type="similarity">
    <text evidence="2 7">Belongs to the ferroportin (FP) (TC 2.A.100) family. SLC40A subfamily.</text>
</comment>
<keyword evidence="3 7" id="KW-0813">Transport</keyword>
<reference evidence="8 9" key="1">
    <citation type="submission" date="2023-04" db="EMBL/GenBank/DDBJ databases">
        <title>Genome of Basidiobolus ranarum AG-B5.</title>
        <authorList>
            <person name="Stajich J.E."/>
            <person name="Carter-House D."/>
            <person name="Gryganskyi A."/>
        </authorList>
    </citation>
    <scope>NUCLEOTIDE SEQUENCE [LARGE SCALE GENOMIC DNA]</scope>
    <source>
        <strain evidence="8 9">AG-B5</strain>
    </source>
</reference>
<dbReference type="PANTHER" id="PTHR11660:SF57">
    <property type="entry name" value="SOLUTE CARRIER FAMILY 40 MEMBER"/>
    <property type="match status" value="1"/>
</dbReference>
<feature type="transmembrane region" description="Helical" evidence="7">
    <location>
        <begin position="294"/>
        <end position="319"/>
    </location>
</feature>
<evidence type="ECO:0000256" key="7">
    <source>
        <dbReference type="RuleBase" id="RU365065"/>
    </source>
</evidence>
<keyword evidence="7" id="KW-0406">Ion transport</keyword>
<evidence type="ECO:0000256" key="6">
    <source>
        <dbReference type="ARBA" id="ARBA00023136"/>
    </source>
</evidence>
<feature type="transmembrane region" description="Helical" evidence="7">
    <location>
        <begin position="133"/>
        <end position="157"/>
    </location>
</feature>
<accession>A0ABR2WPR1</accession>
<comment type="caution">
    <text evidence="7">Lacks conserved residue(s) required for the propagation of feature annotation.</text>
</comment>
<feature type="transmembrane region" description="Helical" evidence="7">
    <location>
        <begin position="424"/>
        <end position="447"/>
    </location>
</feature>
<evidence type="ECO:0000256" key="3">
    <source>
        <dbReference type="ARBA" id="ARBA00022448"/>
    </source>
</evidence>
<feature type="transmembrane region" description="Helical" evidence="7">
    <location>
        <begin position="63"/>
        <end position="82"/>
    </location>
</feature>
<evidence type="ECO:0000313" key="9">
    <source>
        <dbReference type="Proteomes" id="UP001479436"/>
    </source>
</evidence>
<evidence type="ECO:0000313" key="8">
    <source>
        <dbReference type="EMBL" id="KAK9763476.1"/>
    </source>
</evidence>
<dbReference type="EMBL" id="JASJQH010000629">
    <property type="protein sequence ID" value="KAK9763476.1"/>
    <property type="molecule type" value="Genomic_DNA"/>
</dbReference>
<dbReference type="CDD" id="cd17480">
    <property type="entry name" value="MFS_SLC40A1_like"/>
    <property type="match status" value="1"/>
</dbReference>
<sequence length="478" mass="54837">MDETERDTEHSPLIRQNVQLKETRIPYIWLYLYHIFNTWSDRFYEFATFVFIMDVFKNTLLPSSLYGFVFTASGILLSNAVGKWIDCTPRLRAIRVFVPIKRLSIALISLGYFLLFTFYDYEVIPEESKPVCYTIFGAMILLGGTLKLASVGASIVVEKDWLVIIAQSDSEILTRVNSVMRRIELVCKMVTPLAFGFLVTAQSTMFCVIFMGFWSIFSMVCELYLIQQVYDSIPCLSEAKQPILAPYLGVANNEDRGGHGVEQGEGSINRDKHSDDSWLIRLYNDWLVYYRHPVFAVSLSYAMVYMSVLSIAGTMVSWLKWRGYSDYLIGIMRSVMALLAILGTFLMPLMSRFLGLMKTAQISVSLEWVALIPVIASFFMYQSWFTTVLLIGGISLSRTCVWIFDLSQMQILQEQITNSQTGLIHGWHFTMCNLFDLGQFVLTIIWSDPRIFKIPAMISFCMVFLAACTFSRFYYRPS</sequence>
<keyword evidence="5 7" id="KW-1133">Transmembrane helix</keyword>
<comment type="subcellular location">
    <subcellularLocation>
        <location evidence="1 7">Membrane</location>
        <topology evidence="1 7">Multi-pass membrane protein</topology>
    </subcellularLocation>
</comment>
<gene>
    <name evidence="8" type="ORF">K7432_009797</name>
</gene>
<feature type="transmembrane region" description="Helical" evidence="7">
    <location>
        <begin position="103"/>
        <end position="121"/>
    </location>
</feature>
<keyword evidence="9" id="KW-1185">Reference proteome</keyword>
<evidence type="ECO:0000256" key="2">
    <source>
        <dbReference type="ARBA" id="ARBA00006279"/>
    </source>
</evidence>
<dbReference type="SUPFAM" id="SSF103473">
    <property type="entry name" value="MFS general substrate transporter"/>
    <property type="match status" value="1"/>
</dbReference>
<protein>
    <recommendedName>
        <fullName evidence="7">Solute carrier family 40 member</fullName>
    </recommendedName>
</protein>
<proteinExistence type="inferred from homology"/>
<dbReference type="InterPro" id="IPR036259">
    <property type="entry name" value="MFS_trans_sf"/>
</dbReference>
<dbReference type="Proteomes" id="UP001479436">
    <property type="component" value="Unassembled WGS sequence"/>
</dbReference>
<feature type="transmembrane region" description="Helical" evidence="7">
    <location>
        <begin position="331"/>
        <end position="350"/>
    </location>
</feature>
<evidence type="ECO:0000256" key="4">
    <source>
        <dbReference type="ARBA" id="ARBA00022692"/>
    </source>
</evidence>
<feature type="transmembrane region" description="Helical" evidence="7">
    <location>
        <begin position="190"/>
        <end position="217"/>
    </location>
</feature>
<comment type="function">
    <text evidence="7">May be involved in iron transport and iron homeostasis.</text>
</comment>
<dbReference type="Pfam" id="PF06963">
    <property type="entry name" value="FPN1"/>
    <property type="match status" value="1"/>
</dbReference>
<dbReference type="InterPro" id="IPR009716">
    <property type="entry name" value="Ferroportin-1"/>
</dbReference>
<comment type="caution">
    <text evidence="8">The sequence shown here is derived from an EMBL/GenBank/DDBJ whole genome shotgun (WGS) entry which is preliminary data.</text>
</comment>
<keyword evidence="6 7" id="KW-0472">Membrane</keyword>
<name>A0ABR2WPR1_9FUNG</name>
<feature type="transmembrane region" description="Helical" evidence="7">
    <location>
        <begin position="454"/>
        <end position="475"/>
    </location>
</feature>
<evidence type="ECO:0000256" key="1">
    <source>
        <dbReference type="ARBA" id="ARBA00004141"/>
    </source>
</evidence>
<evidence type="ECO:0000256" key="5">
    <source>
        <dbReference type="ARBA" id="ARBA00022989"/>
    </source>
</evidence>
<dbReference type="PANTHER" id="PTHR11660">
    <property type="entry name" value="SOLUTE CARRIER FAMILY 40 MEMBER"/>
    <property type="match status" value="1"/>
</dbReference>
<organism evidence="8 9">
    <name type="scientific">Basidiobolus ranarum</name>
    <dbReference type="NCBI Taxonomy" id="34480"/>
    <lineage>
        <taxon>Eukaryota</taxon>
        <taxon>Fungi</taxon>
        <taxon>Fungi incertae sedis</taxon>
        <taxon>Zoopagomycota</taxon>
        <taxon>Entomophthoromycotina</taxon>
        <taxon>Basidiobolomycetes</taxon>
        <taxon>Basidiobolales</taxon>
        <taxon>Basidiobolaceae</taxon>
        <taxon>Basidiobolus</taxon>
    </lineage>
</organism>
<keyword evidence="4 7" id="KW-0812">Transmembrane</keyword>